<proteinExistence type="inferred from homology"/>
<protein>
    <recommendedName>
        <fullName evidence="4 11">MICOS complex subunit MIC12</fullName>
    </recommendedName>
    <alternativeName>
        <fullName evidence="10 11">Altered inheritance of mitochondria protein 5, mitochondrial</fullName>
    </alternativeName>
    <alternativeName>
        <fullName evidence="9 11">Found in mitochondrial proteome protein 51</fullName>
    </alternativeName>
</protein>
<evidence type="ECO:0000256" key="2">
    <source>
        <dbReference type="ARBA" id="ARBA00004370"/>
    </source>
</evidence>
<keyword evidence="6" id="KW-1133">Transmembrane helix</keyword>
<keyword evidence="13" id="KW-1185">Reference proteome</keyword>
<evidence type="ECO:0000256" key="5">
    <source>
        <dbReference type="ARBA" id="ARBA00022692"/>
    </source>
</evidence>
<evidence type="ECO:0000256" key="4">
    <source>
        <dbReference type="ARBA" id="ARBA00018170"/>
    </source>
</evidence>
<dbReference type="AlphaFoldDB" id="A0A286UF38"/>
<keyword evidence="8" id="KW-0472">Membrane</keyword>
<sequence>MSFLVGTLSGAVVAGGVYYGFSNLIKSQTETHRAQMHELSYKLISPPSIPAPPPASSRVTQAPVRSLLEGRWNQVVENLFHSVKNLDKDVKEHGKKLLYGRQ</sequence>
<keyword evidence="11" id="KW-0999">Mitochondrion inner membrane</keyword>
<dbReference type="Pfam" id="PF17050">
    <property type="entry name" value="AIM5"/>
    <property type="match status" value="1"/>
</dbReference>
<evidence type="ECO:0000256" key="7">
    <source>
        <dbReference type="ARBA" id="ARBA00023128"/>
    </source>
</evidence>
<dbReference type="OrthoDB" id="3351225at2759"/>
<comment type="caution">
    <text evidence="12">The sequence shown here is derived from an EMBL/GenBank/DDBJ whole genome shotgun (WGS) entry which is preliminary data.</text>
</comment>
<name>A0A286UF38_9AGAM</name>
<gene>
    <name evidence="12" type="ORF">PNOK_0667300</name>
</gene>
<evidence type="ECO:0000256" key="6">
    <source>
        <dbReference type="ARBA" id="ARBA00022989"/>
    </source>
</evidence>
<dbReference type="STRING" id="2282107.A0A286UF38"/>
<dbReference type="InterPro" id="IPR031463">
    <property type="entry name" value="Mic12"/>
</dbReference>
<evidence type="ECO:0000256" key="9">
    <source>
        <dbReference type="ARBA" id="ARBA00032159"/>
    </source>
</evidence>
<evidence type="ECO:0000256" key="8">
    <source>
        <dbReference type="ARBA" id="ARBA00023136"/>
    </source>
</evidence>
<evidence type="ECO:0000256" key="3">
    <source>
        <dbReference type="ARBA" id="ARBA00009188"/>
    </source>
</evidence>
<organism evidence="12 13">
    <name type="scientific">Pyrrhoderma noxium</name>
    <dbReference type="NCBI Taxonomy" id="2282107"/>
    <lineage>
        <taxon>Eukaryota</taxon>
        <taxon>Fungi</taxon>
        <taxon>Dikarya</taxon>
        <taxon>Basidiomycota</taxon>
        <taxon>Agaricomycotina</taxon>
        <taxon>Agaricomycetes</taxon>
        <taxon>Hymenochaetales</taxon>
        <taxon>Hymenochaetaceae</taxon>
        <taxon>Pyrrhoderma</taxon>
    </lineage>
</organism>
<evidence type="ECO:0000256" key="11">
    <source>
        <dbReference type="RuleBase" id="RU363010"/>
    </source>
</evidence>
<comment type="function">
    <text evidence="1 11">Component of the MICOS complex, a large protein complex of the mitochondrial inner membrane that plays crucial roles in the maintenance of crista junctions, inner membrane architecture, and formation of contact sites to the outer membrane.</text>
</comment>
<comment type="subunit">
    <text evidence="11">Component of the mitochondrial contact site and cristae organizing system (MICOS) complex.</text>
</comment>
<accession>A0A286UF38</accession>
<keyword evidence="5" id="KW-0812">Transmembrane</keyword>
<dbReference type="Proteomes" id="UP000217199">
    <property type="component" value="Unassembled WGS sequence"/>
</dbReference>
<comment type="similarity">
    <text evidence="3 11">Belongs to the MICOS complex subunit Mic12 family.</text>
</comment>
<dbReference type="GO" id="GO:0042407">
    <property type="term" value="P:cristae formation"/>
    <property type="evidence" value="ECO:0007669"/>
    <property type="project" value="InterPro"/>
</dbReference>
<dbReference type="GO" id="GO:0044284">
    <property type="term" value="C:mitochondrial crista junction"/>
    <property type="evidence" value="ECO:0007669"/>
    <property type="project" value="InterPro"/>
</dbReference>
<evidence type="ECO:0000256" key="1">
    <source>
        <dbReference type="ARBA" id="ARBA00002689"/>
    </source>
</evidence>
<comment type="subcellular location">
    <subcellularLocation>
        <location evidence="2">Membrane</location>
    </subcellularLocation>
    <subcellularLocation>
        <location evidence="11">Mitochondrion inner membrane</location>
        <topology evidence="11">Single-pass membrane protein</topology>
    </subcellularLocation>
</comment>
<evidence type="ECO:0000313" key="13">
    <source>
        <dbReference type="Proteomes" id="UP000217199"/>
    </source>
</evidence>
<reference evidence="12 13" key="1">
    <citation type="journal article" date="2017" name="Mol. Ecol.">
        <title>Comparative and population genomic landscape of Phellinus noxius: A hypervariable fungus causing root rot in trees.</title>
        <authorList>
            <person name="Chung C.L."/>
            <person name="Lee T.J."/>
            <person name="Akiba M."/>
            <person name="Lee H.H."/>
            <person name="Kuo T.H."/>
            <person name="Liu D."/>
            <person name="Ke H.M."/>
            <person name="Yokoi T."/>
            <person name="Roa M.B."/>
            <person name="Lu M.J."/>
            <person name="Chang Y.Y."/>
            <person name="Ann P.J."/>
            <person name="Tsai J.N."/>
            <person name="Chen C.Y."/>
            <person name="Tzean S.S."/>
            <person name="Ota Y."/>
            <person name="Hattori T."/>
            <person name="Sahashi N."/>
            <person name="Liou R.F."/>
            <person name="Kikuchi T."/>
            <person name="Tsai I.J."/>
        </authorList>
    </citation>
    <scope>NUCLEOTIDE SEQUENCE [LARGE SCALE GENOMIC DNA]</scope>
    <source>
        <strain evidence="12 13">FFPRI411160</strain>
    </source>
</reference>
<evidence type="ECO:0000313" key="12">
    <source>
        <dbReference type="EMBL" id="PAV18187.1"/>
    </source>
</evidence>
<dbReference type="InParanoid" id="A0A286UF38"/>
<dbReference type="EMBL" id="NBII01000006">
    <property type="protein sequence ID" value="PAV18187.1"/>
    <property type="molecule type" value="Genomic_DNA"/>
</dbReference>
<evidence type="ECO:0000256" key="10">
    <source>
        <dbReference type="ARBA" id="ARBA00032985"/>
    </source>
</evidence>
<keyword evidence="7 11" id="KW-0496">Mitochondrion</keyword>
<dbReference type="GO" id="GO:0061617">
    <property type="term" value="C:MICOS complex"/>
    <property type="evidence" value="ECO:0007669"/>
    <property type="project" value="UniProtKB-UniRule"/>
</dbReference>